<gene>
    <name evidence="1" type="ORF">CORC01_14181</name>
</gene>
<dbReference type="OrthoDB" id="10562923at2759"/>
<dbReference type="EMBL" id="MJBS01000248">
    <property type="protein sequence ID" value="OHE90529.1"/>
    <property type="molecule type" value="Genomic_DNA"/>
</dbReference>
<evidence type="ECO:0000313" key="1">
    <source>
        <dbReference type="EMBL" id="OHE90529.1"/>
    </source>
</evidence>
<comment type="caution">
    <text evidence="1">The sequence shown here is derived from an EMBL/GenBank/DDBJ whole genome shotgun (WGS) entry which is preliminary data.</text>
</comment>
<name>A0A1G4AMX4_9PEZI</name>
<protein>
    <submittedName>
        <fullName evidence="1">Uncharacterized protein</fullName>
    </submittedName>
</protein>
<sequence length="237" mass="27044">MRQASFTAGRVLPAILRQRHTVSKDKQSRYVLPRFPQQKQDIDSMPNRQGRHMADPHYAASQHPAWLVALASFRVIHFVPTWLPKVPLRGSRFLGHFVRTQNRAGPHNTNYTHHPAGDHWRASHGRNLLRCRSPFCRMCALASHHIGWEWTEMKRDSDLHFHPQLMATASHREKALCILSGAQHEPLAVEMTSRTCLVPFVTKSTLVEKGSISDMPRVGSHVVAQAFDDDPTTFFTH</sequence>
<dbReference type="AlphaFoldDB" id="A0A1G4AMX4"/>
<keyword evidence="2" id="KW-1185">Reference proteome</keyword>
<organism evidence="1 2">
    <name type="scientific">Colletotrichum orchidophilum</name>
    <dbReference type="NCBI Taxonomy" id="1209926"/>
    <lineage>
        <taxon>Eukaryota</taxon>
        <taxon>Fungi</taxon>
        <taxon>Dikarya</taxon>
        <taxon>Ascomycota</taxon>
        <taxon>Pezizomycotina</taxon>
        <taxon>Sordariomycetes</taxon>
        <taxon>Hypocreomycetidae</taxon>
        <taxon>Glomerellales</taxon>
        <taxon>Glomerellaceae</taxon>
        <taxon>Colletotrichum</taxon>
    </lineage>
</organism>
<dbReference type="RefSeq" id="XP_022467706.1">
    <property type="nucleotide sequence ID" value="XM_022625792.1"/>
</dbReference>
<accession>A0A1G4AMX4</accession>
<proteinExistence type="predicted"/>
<dbReference type="Proteomes" id="UP000176998">
    <property type="component" value="Unassembled WGS sequence"/>
</dbReference>
<reference evidence="1 2" key="1">
    <citation type="submission" date="2016-09" db="EMBL/GenBank/DDBJ databases">
        <authorList>
            <person name="Capua I."/>
            <person name="De Benedictis P."/>
            <person name="Joannis T."/>
            <person name="Lombin L.H."/>
            <person name="Cattoli G."/>
        </authorList>
    </citation>
    <scope>NUCLEOTIDE SEQUENCE [LARGE SCALE GENOMIC DNA]</scope>
    <source>
        <strain evidence="1 2">IMI 309357</strain>
    </source>
</reference>
<evidence type="ECO:0000313" key="2">
    <source>
        <dbReference type="Proteomes" id="UP000176998"/>
    </source>
</evidence>
<dbReference type="GeneID" id="34567302"/>